<dbReference type="PROSITE" id="PS50005">
    <property type="entry name" value="TPR"/>
    <property type="match status" value="2"/>
</dbReference>
<reference evidence="6" key="1">
    <citation type="journal article" date="2015" name="Nature">
        <title>Complex archaea that bridge the gap between prokaryotes and eukaryotes.</title>
        <authorList>
            <person name="Spang A."/>
            <person name="Saw J.H."/>
            <person name="Jorgensen S.L."/>
            <person name="Zaremba-Niedzwiedzka K."/>
            <person name="Martijn J."/>
            <person name="Lind A.E."/>
            <person name="van Eijk R."/>
            <person name="Schleper C."/>
            <person name="Guy L."/>
            <person name="Ettema T.J."/>
        </authorList>
    </citation>
    <scope>NUCLEOTIDE SEQUENCE</scope>
</reference>
<keyword evidence="2" id="KW-0963">Cytoplasm</keyword>
<protein>
    <recommendedName>
        <fullName evidence="7">MalT-like TPR region domain-containing protein</fullName>
    </recommendedName>
</protein>
<evidence type="ECO:0000313" key="6">
    <source>
        <dbReference type="EMBL" id="KKN45680.1"/>
    </source>
</evidence>
<dbReference type="PANTHER" id="PTHR46630">
    <property type="entry name" value="TETRATRICOPEPTIDE REPEAT PROTEIN 29"/>
    <property type="match status" value="1"/>
</dbReference>
<proteinExistence type="predicted"/>
<keyword evidence="5" id="KW-0175">Coiled coil</keyword>
<dbReference type="SMART" id="SM00028">
    <property type="entry name" value="TPR"/>
    <property type="match status" value="6"/>
</dbReference>
<dbReference type="GO" id="GO:0005737">
    <property type="term" value="C:cytoplasm"/>
    <property type="evidence" value="ECO:0007669"/>
    <property type="project" value="UniProtKB-SubCell"/>
</dbReference>
<dbReference type="AlphaFoldDB" id="A0A0F9QNA9"/>
<dbReference type="Gene3D" id="1.25.40.10">
    <property type="entry name" value="Tetratricopeptide repeat domain"/>
    <property type="match status" value="2"/>
</dbReference>
<dbReference type="Pfam" id="PF14938">
    <property type="entry name" value="SNAP"/>
    <property type="match status" value="1"/>
</dbReference>
<feature type="non-terminal residue" evidence="6">
    <location>
        <position position="1"/>
    </location>
</feature>
<evidence type="ECO:0000256" key="5">
    <source>
        <dbReference type="SAM" id="Coils"/>
    </source>
</evidence>
<dbReference type="InterPro" id="IPR011990">
    <property type="entry name" value="TPR-like_helical_dom_sf"/>
</dbReference>
<feature type="coiled-coil region" evidence="5">
    <location>
        <begin position="23"/>
        <end position="50"/>
    </location>
</feature>
<evidence type="ECO:0000256" key="4">
    <source>
        <dbReference type="ARBA" id="ARBA00022803"/>
    </source>
</evidence>
<comment type="caution">
    <text evidence="6">The sequence shown here is derived from an EMBL/GenBank/DDBJ whole genome shotgun (WGS) entry which is preliminary data.</text>
</comment>
<gene>
    <name evidence="6" type="ORF">LCGC14_0680700</name>
</gene>
<keyword evidence="3" id="KW-0677">Repeat</keyword>
<evidence type="ECO:0000256" key="2">
    <source>
        <dbReference type="ARBA" id="ARBA00022490"/>
    </source>
</evidence>
<accession>A0A0F9QNA9</accession>
<dbReference type="EMBL" id="LAZR01001373">
    <property type="protein sequence ID" value="KKN45680.1"/>
    <property type="molecule type" value="Genomic_DNA"/>
</dbReference>
<dbReference type="PANTHER" id="PTHR46630:SF1">
    <property type="entry name" value="TETRATRICOPEPTIDE REPEAT PROTEIN 29"/>
    <property type="match status" value="1"/>
</dbReference>
<evidence type="ECO:0008006" key="7">
    <source>
        <dbReference type="Google" id="ProtNLM"/>
    </source>
</evidence>
<sequence>KEILGEPIPGSLFLEKSSLYYKKRDSSNSAKNLELALKNYKEDNDLLNIAICHNELGLIQEDDGFFEIGIYHFVRALEILKDLNDSQKIIKTLNNLGNAYYLIKDLENAYKFYQEALQLSKQENLRLEEIKSASNLVEVLYLLKDYDRIKRILARNAEFFKENEDVYGIILTDIKNGKLYFIMSKDYDLAYQHLNNALDLIKKIRNKVSIFVRAKLEWECFLYLGKLHLIWDNIIDAENSLLQSLEAVRIFGIRDNINEGEILEELAKIYSIKRDDKRAVEYYNLAYEIYYKFGDNIKCADLKYKIAQLYSNSEKKSKALDYYEEALNLYEDLGHIKEAAILLHKLGDLYLNKEMINMAITNFTRARDYFKELQDDYNANFLEEKIKSITND</sequence>
<comment type="subcellular location">
    <subcellularLocation>
        <location evidence="1">Cytoplasm</location>
    </subcellularLocation>
</comment>
<dbReference type="SUPFAM" id="SSF48452">
    <property type="entry name" value="TPR-like"/>
    <property type="match status" value="2"/>
</dbReference>
<organism evidence="6">
    <name type="scientific">marine sediment metagenome</name>
    <dbReference type="NCBI Taxonomy" id="412755"/>
    <lineage>
        <taxon>unclassified sequences</taxon>
        <taxon>metagenomes</taxon>
        <taxon>ecological metagenomes</taxon>
    </lineage>
</organism>
<dbReference type="Pfam" id="PF13424">
    <property type="entry name" value="TPR_12"/>
    <property type="match status" value="1"/>
</dbReference>
<evidence type="ECO:0000256" key="3">
    <source>
        <dbReference type="ARBA" id="ARBA00022737"/>
    </source>
</evidence>
<dbReference type="InterPro" id="IPR019734">
    <property type="entry name" value="TPR_rpt"/>
</dbReference>
<dbReference type="InterPro" id="IPR051476">
    <property type="entry name" value="Bac_ResReg_Asp_Phosphatase"/>
</dbReference>
<name>A0A0F9QNA9_9ZZZZ</name>
<keyword evidence="4" id="KW-0802">TPR repeat</keyword>
<evidence type="ECO:0000256" key="1">
    <source>
        <dbReference type="ARBA" id="ARBA00004496"/>
    </source>
</evidence>